<dbReference type="NCBIfam" id="TIGR02595">
    <property type="entry name" value="PEP_CTERM"/>
    <property type="match status" value="1"/>
</dbReference>
<keyword evidence="5" id="KW-1185">Reference proteome</keyword>
<dbReference type="Proteomes" id="UP001500827">
    <property type="component" value="Unassembled WGS sequence"/>
</dbReference>
<keyword evidence="1" id="KW-1015">Disulfide bond</keyword>
<evidence type="ECO:0000259" key="3">
    <source>
        <dbReference type="PROSITE" id="PS50240"/>
    </source>
</evidence>
<dbReference type="PANTHER" id="PTHR24260">
    <property type="match status" value="1"/>
</dbReference>
<dbReference type="PROSITE" id="PS00135">
    <property type="entry name" value="TRYPSIN_SER"/>
    <property type="match status" value="1"/>
</dbReference>
<dbReference type="SMART" id="SM00020">
    <property type="entry name" value="Tryp_SPc"/>
    <property type="match status" value="1"/>
</dbReference>
<dbReference type="PRINTS" id="PR00722">
    <property type="entry name" value="CHYMOTRYPSIN"/>
</dbReference>
<proteinExistence type="predicted"/>
<dbReference type="PANTHER" id="PTHR24260:SF136">
    <property type="entry name" value="GH08193P-RELATED"/>
    <property type="match status" value="1"/>
</dbReference>
<name>A0ABP7KW80_9SPHN</name>
<evidence type="ECO:0000256" key="2">
    <source>
        <dbReference type="RuleBase" id="RU363034"/>
    </source>
</evidence>
<dbReference type="Gene3D" id="2.40.10.10">
    <property type="entry name" value="Trypsin-like serine proteases"/>
    <property type="match status" value="1"/>
</dbReference>
<evidence type="ECO:0000313" key="4">
    <source>
        <dbReference type="EMBL" id="GAA3887395.1"/>
    </source>
</evidence>
<dbReference type="Pfam" id="PF00089">
    <property type="entry name" value="Trypsin"/>
    <property type="match status" value="1"/>
</dbReference>
<dbReference type="NCBIfam" id="NF035944">
    <property type="entry name" value="PEPxxWA-CTERM"/>
    <property type="match status" value="1"/>
</dbReference>
<sequence>MVGMGTWLRSSVSRLALPLAAVLYGALGSPAGAVLTRTDYSISSGNPNYARYVNLANQQRFYAVGELLINVPFEHNTSAGKGCTGSMISANLVLTAAHCMFAYDAAKGTVVSVFTPGLVAKGGTFDNGASVTLIGGPSEDAYQYAAQIDAVSIYPGYDGATAGSGDIALVRLGGKQTDGMPTSPDFLSVFTGTNEATIDPSFAVTIGYGNLGNGTAGEIAGSSGLKLAGLTEVDYSADANVLKSTFLSPGAIFSRGYPSNFLQAAPAHGDSGGPLVVGNTIIGVVSGGPGETPLLFDPSGGGDLYGEVNYWTRVSSFASWIASESIALGAAPPATVSGNSTLNPLVVAATLVAPDTYQKNFSFLGTGGFTYLDPSTGSVDDFIVSNGPLIAALSLDSIITNSVEIWTFDEMLGNYVNTGDTITGGGIYTFANAVDRFRLVGLGGQTTTVGLSFVQPGLVQLDWISHLISDDDGGGGGGGGGNGGAVPEPSTWAMLLLGFGALGRALRRHRKELGMRPSRI</sequence>
<comment type="caution">
    <text evidence="4">The sequence shown here is derived from an EMBL/GenBank/DDBJ whole genome shotgun (WGS) entry which is preliminary data.</text>
</comment>
<keyword evidence="2" id="KW-0645">Protease</keyword>
<dbReference type="InterPro" id="IPR033116">
    <property type="entry name" value="TRYPSIN_SER"/>
</dbReference>
<feature type="domain" description="Peptidase S1" evidence="3">
    <location>
        <begin position="42"/>
        <end position="326"/>
    </location>
</feature>
<protein>
    <recommendedName>
        <fullName evidence="3">Peptidase S1 domain-containing protein</fullName>
    </recommendedName>
</protein>
<dbReference type="EMBL" id="BAABBM010000001">
    <property type="protein sequence ID" value="GAA3887395.1"/>
    <property type="molecule type" value="Genomic_DNA"/>
</dbReference>
<dbReference type="InterPro" id="IPR001314">
    <property type="entry name" value="Peptidase_S1A"/>
</dbReference>
<evidence type="ECO:0000256" key="1">
    <source>
        <dbReference type="ARBA" id="ARBA00023157"/>
    </source>
</evidence>
<evidence type="ECO:0000313" key="5">
    <source>
        <dbReference type="Proteomes" id="UP001500827"/>
    </source>
</evidence>
<dbReference type="InterPro" id="IPR043504">
    <property type="entry name" value="Peptidase_S1_PA_chymotrypsin"/>
</dbReference>
<organism evidence="4 5">
    <name type="scientific">Sphingomonas limnosediminicola</name>
    <dbReference type="NCBI Taxonomy" id="940133"/>
    <lineage>
        <taxon>Bacteria</taxon>
        <taxon>Pseudomonadati</taxon>
        <taxon>Pseudomonadota</taxon>
        <taxon>Alphaproteobacteria</taxon>
        <taxon>Sphingomonadales</taxon>
        <taxon>Sphingomonadaceae</taxon>
        <taxon>Sphingomonas</taxon>
    </lineage>
</organism>
<dbReference type="PROSITE" id="PS50240">
    <property type="entry name" value="TRYPSIN_DOM"/>
    <property type="match status" value="1"/>
</dbReference>
<dbReference type="InterPro" id="IPR009003">
    <property type="entry name" value="Peptidase_S1_PA"/>
</dbReference>
<dbReference type="Pfam" id="PF07589">
    <property type="entry name" value="PEP-CTERM"/>
    <property type="match status" value="1"/>
</dbReference>
<dbReference type="InterPro" id="IPR051333">
    <property type="entry name" value="CLIP_Serine_Protease"/>
</dbReference>
<dbReference type="InterPro" id="IPR013424">
    <property type="entry name" value="Ice-binding_C"/>
</dbReference>
<accession>A0ABP7KW80</accession>
<keyword evidence="2" id="KW-0378">Hydrolase</keyword>
<dbReference type="InterPro" id="IPR018114">
    <property type="entry name" value="TRYPSIN_HIS"/>
</dbReference>
<keyword evidence="2" id="KW-0720">Serine protease</keyword>
<reference evidence="5" key="1">
    <citation type="journal article" date="2019" name="Int. J. Syst. Evol. Microbiol.">
        <title>The Global Catalogue of Microorganisms (GCM) 10K type strain sequencing project: providing services to taxonomists for standard genome sequencing and annotation.</title>
        <authorList>
            <consortium name="The Broad Institute Genomics Platform"/>
            <consortium name="The Broad Institute Genome Sequencing Center for Infectious Disease"/>
            <person name="Wu L."/>
            <person name="Ma J."/>
        </authorList>
    </citation>
    <scope>NUCLEOTIDE SEQUENCE [LARGE SCALE GENOMIC DNA]</scope>
    <source>
        <strain evidence="5">JCM 17543</strain>
    </source>
</reference>
<dbReference type="InterPro" id="IPR001254">
    <property type="entry name" value="Trypsin_dom"/>
</dbReference>
<dbReference type="SUPFAM" id="SSF50494">
    <property type="entry name" value="Trypsin-like serine proteases"/>
    <property type="match status" value="1"/>
</dbReference>
<dbReference type="PROSITE" id="PS00134">
    <property type="entry name" value="TRYPSIN_HIS"/>
    <property type="match status" value="1"/>
</dbReference>
<gene>
    <name evidence="4" type="ORF">GCM10022276_03080</name>
</gene>